<dbReference type="FunFam" id="1.10.1200.10:FF:000016">
    <property type="entry name" value="Non-ribosomal peptide synthase"/>
    <property type="match status" value="3"/>
</dbReference>
<dbReference type="InterPro" id="IPR025110">
    <property type="entry name" value="AMP-bd_C"/>
</dbReference>
<feature type="domain" description="Carrier" evidence="6">
    <location>
        <begin position="1675"/>
        <end position="1750"/>
    </location>
</feature>
<dbReference type="SMART" id="SM00823">
    <property type="entry name" value="PKS_PP"/>
    <property type="match status" value="3"/>
</dbReference>
<evidence type="ECO:0000256" key="4">
    <source>
        <dbReference type="ARBA" id="ARBA00022553"/>
    </source>
</evidence>
<evidence type="ECO:0000259" key="6">
    <source>
        <dbReference type="PROSITE" id="PS50075"/>
    </source>
</evidence>
<organism evidence="7 9">
    <name type="scientific">Streptomyces nigrescens</name>
    <dbReference type="NCBI Taxonomy" id="1920"/>
    <lineage>
        <taxon>Bacteria</taxon>
        <taxon>Bacillati</taxon>
        <taxon>Actinomycetota</taxon>
        <taxon>Actinomycetes</taxon>
        <taxon>Kitasatosporales</taxon>
        <taxon>Streptomycetaceae</taxon>
        <taxon>Streptomyces</taxon>
    </lineage>
</organism>
<dbReference type="InterPro" id="IPR001242">
    <property type="entry name" value="Condensation_dom"/>
</dbReference>
<feature type="compositionally biased region" description="Low complexity" evidence="5">
    <location>
        <begin position="584"/>
        <end position="593"/>
    </location>
</feature>
<feature type="domain" description="Carrier" evidence="6">
    <location>
        <begin position="32"/>
        <end position="107"/>
    </location>
</feature>
<evidence type="ECO:0000313" key="8">
    <source>
        <dbReference type="EMBL" id="WAT94465.1"/>
    </source>
</evidence>
<dbReference type="InterPro" id="IPR023213">
    <property type="entry name" value="CAT-like_dom_sf"/>
</dbReference>
<sequence>MTQAQSPAAAEQTDATVPSGDGPGGAGRGERGPRSVREEVLCRLFAQVLGVPTVGVTDNFFALGGHSLRAAQLLSRIRSVLGVELGVRELFGSPTVAELADLLADGAAARPAVTARARPAVVPLSFAQQRLWFLDRLEQSPTYNAPFAFRVRGPVDVDALQSAVNDVVGRHEALRTVFPVRDDEPFQEILAPEHATVKVAVVPCAAEELASLFHDAAFAPFDLAVELPLRASLFTTAPDEHVLLLTLHHIASDGWSEAPLLRDLSAAYRARRNGSTPTWQALPVQYADYTLWQRELLAEVGGQQAEFWAEALQDLPQELALPTDRPRPPQPTHSGGLIRFELPADLHGRLESLAREQGATLFMVLQAGLAVLLTRLGAGTDIPLGTATAGRTDQALDDIVGFFVNTLVLRTDTSGNPSFGEQLARTREGDLAAFAHQDLPFEQLVERLNPDRSTARHPLFQTMLVLQNNAEGTLDLPGTTITPQPLDTAPSKFDLGWSFTEERDADERPLGMSGILQFATDLFDRSTADTLTRLLIRVLDAAADAPDTAIGSLEIFASRAEQRALLDRTAEHRLPARRASEPDGAAGAAAAGATSGNGPDGAERGERGPRSAREEVLCQLFAQVLGVPTVGVTDNFFALGGHSLLATRLLSRIRSVLGVELGVREFFGSPTAAGLADLLADGAAARPAVTARARPAVVPLSFAQQRLWFLDRLEQSPTYNAPFAFRVRGPVDVDALQSAVNDVVGRHEALRTVFPAHDGEPRQQLLAPEEAAVEVTVVPCSADEISARFHAAAFTPFDLAEELPLRVTLFTVAPDDHLLLLTLHHIASDGWSLVPLLRDLSMAYRARLTDSAPVWEALAVQYADYTLWQRELLADVGKEQAAFWAGTLRDLPQELALPTDRPRPPRPTHSGGLVHFQLPADLHERLESLAREQGATLFMVLQAGLAALLTRLGAGTDIPLGTATAGRTDQALDDIVGFFVNTLVLRTDTSGNPSFGELLARTREGDLAAFAHQDLPFEQLVERLNPDRSTARHPLFQTMLVLQNNAEGILDLPGTTITPQPLDTAPTKFDLDFTFTERHGAAGSPDGVDGLLHYSADLFEHATAEALTQRLLRLLTTAGAAPDTPIGAMELLSPQERVRILSGWNDTALPLPDDRPVHEIFEEQVRNNPDATAVVDADGTLTFRELNARANRLAWLLISQGIRPEQRVATLLPRAGEHIVALLAALKAGCCYVPMDPEYPEDRIALMLADAAPSFLLTDTENVARLRPGADPSLEVLVLDDPVVLQSLSRYAPVDPHPADRPVPLRPDHLAYVIYTSGSTGRPKGVAVEHRNLSNLFHAHFVVFASQVAAAGDHRIRALVTGPLTFDSSWEPVLWLIGGHELHLVHDEVRRDPEAMVEYIGAAGIDYMEISPTYCRQLMTAGMLSAGQPSQPRIVELGGEAVDQALWSELRATSGTEGFNTYGPTECTVYVSHGAAAEHERPVIGRPIGNNRMYVLDVGLRPLPAGVVGELYLAGAGTARGYLGRPGLTAQRFVACPFGEPGERMYRTGDLARWSADGVLEYIGRTDDQVKVRGFRIEPGEVESVLAGHDAVRQVTVIVREDQPGERKLVAYVVPTEQGRADARELRRLATASLPRHMVPSSFVFLDALPLTSRGKLDRRMLPAPGERTAEHRRGPRTVREELLCGLFAEVLGVPEVGIDDDFFALGGHSMLATRLIARARSVLGAELGIRTLFDTPTVAGLADRLSQDTPDDSLAVLLPLRSVRRAATPSRTRGATPPEPLFCVHPAAGTSWVYSGLLRHLAPDQPVYGLQAHGLTEPDAAPESMTEMVDAYLAQIRSVQPDGPFSLLGWSFGGVVAHEMAVRLQEAGQKVNSLVLMDSYPSSATVDGHDKGRAKKSGSGTDGDDAQDAEDLRQALFDSLGHQADSTAGPLALLGEQGLAAMVRVFARNSRLQDGFVPRSFRGDVLFFEATEGWLPGMQRPQAWRPHVAGRLAVTPVRGAHGELTRPEQLAQIGPVLANWCAGRRK</sequence>
<name>A0A640TVE6_STRNI</name>
<dbReference type="PANTHER" id="PTHR45527">
    <property type="entry name" value="NONRIBOSOMAL PEPTIDE SYNTHETASE"/>
    <property type="match status" value="1"/>
</dbReference>
<evidence type="ECO:0000256" key="1">
    <source>
        <dbReference type="ARBA" id="ARBA00001957"/>
    </source>
</evidence>
<dbReference type="SUPFAM" id="SSF47336">
    <property type="entry name" value="ACP-like"/>
    <property type="match status" value="3"/>
</dbReference>
<keyword evidence="4" id="KW-0597">Phosphoprotein</keyword>
<dbReference type="SUPFAM" id="SSF56801">
    <property type="entry name" value="Acetyl-CoA synthetase-like"/>
    <property type="match status" value="1"/>
</dbReference>
<keyword evidence="3" id="KW-0596">Phosphopantetheine</keyword>
<dbReference type="PROSITE" id="PS50075">
    <property type="entry name" value="CARRIER"/>
    <property type="match status" value="3"/>
</dbReference>
<comment type="cofactor">
    <cofactor evidence="1">
        <name>pantetheine 4'-phosphate</name>
        <dbReference type="ChEBI" id="CHEBI:47942"/>
    </cofactor>
</comment>
<dbReference type="Gene3D" id="1.10.1200.10">
    <property type="entry name" value="ACP-like"/>
    <property type="match status" value="2"/>
</dbReference>
<dbReference type="InterPro" id="IPR001031">
    <property type="entry name" value="Thioesterase"/>
</dbReference>
<evidence type="ECO:0000256" key="5">
    <source>
        <dbReference type="SAM" id="MobiDB-lite"/>
    </source>
</evidence>
<feature type="region of interest" description="Disordered" evidence="5">
    <location>
        <begin position="571"/>
        <end position="609"/>
    </location>
</feature>
<dbReference type="SUPFAM" id="SSF52777">
    <property type="entry name" value="CoA-dependent acyltransferases"/>
    <property type="match status" value="4"/>
</dbReference>
<evidence type="ECO:0000313" key="10">
    <source>
        <dbReference type="Proteomes" id="UP001210609"/>
    </source>
</evidence>
<feature type="region of interest" description="Disordered" evidence="5">
    <location>
        <begin position="1885"/>
        <end position="1908"/>
    </location>
</feature>
<dbReference type="Pfam" id="PF13193">
    <property type="entry name" value="AMP-binding_C"/>
    <property type="match status" value="1"/>
</dbReference>
<reference evidence="7 9" key="1">
    <citation type="submission" date="2019-12" db="EMBL/GenBank/DDBJ databases">
        <title>Whole genome shotgun sequence of Streptomyces libani subsp. libani NBRC 13452.</title>
        <authorList>
            <person name="Ichikawa N."/>
            <person name="Kimura A."/>
            <person name="Kitahashi Y."/>
            <person name="Komaki H."/>
            <person name="Tamura T."/>
        </authorList>
    </citation>
    <scope>NUCLEOTIDE SEQUENCE [LARGE SCALE GENOMIC DNA]</scope>
    <source>
        <strain evidence="7 9">NBRC 13452</strain>
    </source>
</reference>
<dbReference type="FunFam" id="2.30.38.10:FF:000001">
    <property type="entry name" value="Non-ribosomal peptide synthetase PvdI"/>
    <property type="match status" value="1"/>
</dbReference>
<dbReference type="InterPro" id="IPR036736">
    <property type="entry name" value="ACP-like_sf"/>
</dbReference>
<dbReference type="FunFam" id="3.30.300.30:FF:000010">
    <property type="entry name" value="Enterobactin synthetase component F"/>
    <property type="match status" value="1"/>
</dbReference>
<accession>A0A640TVE6</accession>
<dbReference type="SMART" id="SM00824">
    <property type="entry name" value="PKS_TE"/>
    <property type="match status" value="1"/>
</dbReference>
<evidence type="ECO:0000313" key="9">
    <source>
        <dbReference type="Proteomes" id="UP000429552"/>
    </source>
</evidence>
<evidence type="ECO:0000256" key="3">
    <source>
        <dbReference type="ARBA" id="ARBA00022450"/>
    </source>
</evidence>
<dbReference type="GO" id="GO:0008610">
    <property type="term" value="P:lipid biosynthetic process"/>
    <property type="evidence" value="ECO:0007669"/>
    <property type="project" value="UniProtKB-ARBA"/>
</dbReference>
<dbReference type="PROSITE" id="PS00455">
    <property type="entry name" value="AMP_BINDING"/>
    <property type="match status" value="1"/>
</dbReference>
<dbReference type="PROSITE" id="PS00012">
    <property type="entry name" value="PHOSPHOPANTETHEINE"/>
    <property type="match status" value="3"/>
</dbReference>
<dbReference type="NCBIfam" id="TIGR01733">
    <property type="entry name" value="AA-adenyl-dom"/>
    <property type="match status" value="1"/>
</dbReference>
<comment type="similarity">
    <text evidence="2">Belongs to the ATP-dependent AMP-binding enzyme family.</text>
</comment>
<feature type="compositionally biased region" description="Basic and acidic residues" evidence="5">
    <location>
        <begin position="571"/>
        <end position="581"/>
    </location>
</feature>
<dbReference type="EMBL" id="CP114202">
    <property type="protein sequence ID" value="WAT94465.1"/>
    <property type="molecule type" value="Genomic_DNA"/>
</dbReference>
<dbReference type="Gene3D" id="3.30.559.10">
    <property type="entry name" value="Chloramphenicol acetyltransferase-like domain"/>
    <property type="match status" value="2"/>
</dbReference>
<dbReference type="FunFam" id="3.30.559.10:FF:000012">
    <property type="entry name" value="Non-ribosomal peptide synthetase"/>
    <property type="match status" value="1"/>
</dbReference>
<dbReference type="CDD" id="cd05930">
    <property type="entry name" value="A_NRPS"/>
    <property type="match status" value="1"/>
</dbReference>
<dbReference type="InterPro" id="IPR020802">
    <property type="entry name" value="TesA-like"/>
</dbReference>
<dbReference type="Gene3D" id="2.30.38.10">
    <property type="entry name" value="Luciferase, Domain 3"/>
    <property type="match status" value="1"/>
</dbReference>
<dbReference type="Gene3D" id="3.40.50.1820">
    <property type="entry name" value="alpha/beta hydrolase"/>
    <property type="match status" value="1"/>
</dbReference>
<keyword evidence="10" id="KW-1185">Reference proteome</keyword>
<dbReference type="GO" id="GO:0003824">
    <property type="term" value="F:catalytic activity"/>
    <property type="evidence" value="ECO:0007669"/>
    <property type="project" value="InterPro"/>
</dbReference>
<dbReference type="Proteomes" id="UP001210609">
    <property type="component" value="Chromosome"/>
</dbReference>
<dbReference type="InterPro" id="IPR010071">
    <property type="entry name" value="AA_adenyl_dom"/>
</dbReference>
<evidence type="ECO:0000313" key="7">
    <source>
        <dbReference type="EMBL" id="GFE27608.1"/>
    </source>
</evidence>
<dbReference type="GO" id="GO:0031177">
    <property type="term" value="F:phosphopantetheine binding"/>
    <property type="evidence" value="ECO:0007669"/>
    <property type="project" value="InterPro"/>
</dbReference>
<dbReference type="EMBL" id="BLIP01000005">
    <property type="protein sequence ID" value="GFE27608.1"/>
    <property type="molecule type" value="Genomic_DNA"/>
</dbReference>
<dbReference type="PANTHER" id="PTHR45527:SF1">
    <property type="entry name" value="FATTY ACID SYNTHASE"/>
    <property type="match status" value="1"/>
</dbReference>
<dbReference type="InterPro" id="IPR020845">
    <property type="entry name" value="AMP-binding_CS"/>
</dbReference>
<protein>
    <submittedName>
        <fullName evidence="8">Non-ribosomal peptide synthetase</fullName>
    </submittedName>
</protein>
<dbReference type="InterPro" id="IPR029058">
    <property type="entry name" value="AB_hydrolase_fold"/>
</dbReference>
<dbReference type="Gene3D" id="3.40.50.980">
    <property type="match status" value="2"/>
</dbReference>
<reference evidence="8 10" key="2">
    <citation type="submission" date="2022-12" db="EMBL/GenBank/DDBJ databases">
        <authorList>
            <person name="Ruckert C."/>
            <person name="Busche T."/>
            <person name="Kalinowski J."/>
            <person name="Wittmann C."/>
        </authorList>
    </citation>
    <scope>NUCLEOTIDE SEQUENCE [LARGE SCALE GENOMIC DNA]</scope>
    <source>
        <strain evidence="8 10">DSM 40555</strain>
    </source>
</reference>
<dbReference type="RefSeq" id="WP_159492445.1">
    <property type="nucleotide sequence ID" value="NZ_BLIP01000005.1"/>
</dbReference>
<feature type="region of interest" description="Disordered" evidence="5">
    <location>
        <begin position="1"/>
        <end position="33"/>
    </location>
</feature>
<dbReference type="Pfam" id="PF00975">
    <property type="entry name" value="Thioesterase"/>
    <property type="match status" value="1"/>
</dbReference>
<evidence type="ECO:0000256" key="2">
    <source>
        <dbReference type="ARBA" id="ARBA00006432"/>
    </source>
</evidence>
<dbReference type="Pfam" id="PF00668">
    <property type="entry name" value="Condensation"/>
    <property type="match status" value="2"/>
</dbReference>
<dbReference type="InterPro" id="IPR045851">
    <property type="entry name" value="AMP-bd_C_sf"/>
</dbReference>
<dbReference type="GO" id="GO:0017000">
    <property type="term" value="P:antibiotic biosynthetic process"/>
    <property type="evidence" value="ECO:0007669"/>
    <property type="project" value="UniProtKB-ARBA"/>
</dbReference>
<dbReference type="SUPFAM" id="SSF53474">
    <property type="entry name" value="alpha/beta-Hydrolases"/>
    <property type="match status" value="1"/>
</dbReference>
<dbReference type="InterPro" id="IPR000873">
    <property type="entry name" value="AMP-dep_synth/lig_dom"/>
</dbReference>
<gene>
    <name evidence="7" type="ORF">Sliba_80610</name>
    <name evidence="8" type="ORF">STRLI_000077</name>
</gene>
<dbReference type="GO" id="GO:0044550">
    <property type="term" value="P:secondary metabolite biosynthetic process"/>
    <property type="evidence" value="ECO:0007669"/>
    <property type="project" value="TreeGrafter"/>
</dbReference>
<dbReference type="GO" id="GO:0005829">
    <property type="term" value="C:cytosol"/>
    <property type="evidence" value="ECO:0007669"/>
    <property type="project" value="TreeGrafter"/>
</dbReference>
<proteinExistence type="inferred from homology"/>
<dbReference type="GO" id="GO:0072330">
    <property type="term" value="P:monocarboxylic acid biosynthetic process"/>
    <property type="evidence" value="ECO:0007669"/>
    <property type="project" value="UniProtKB-ARBA"/>
</dbReference>
<dbReference type="InterPro" id="IPR020806">
    <property type="entry name" value="PKS_PP-bd"/>
</dbReference>
<dbReference type="FunFam" id="3.40.50.980:FF:000001">
    <property type="entry name" value="Non-ribosomal peptide synthetase"/>
    <property type="match status" value="1"/>
</dbReference>
<dbReference type="Proteomes" id="UP000429552">
    <property type="component" value="Unassembled WGS sequence"/>
</dbReference>
<dbReference type="GO" id="GO:0043041">
    <property type="term" value="P:amino acid activation for nonribosomal peptide biosynthetic process"/>
    <property type="evidence" value="ECO:0007669"/>
    <property type="project" value="TreeGrafter"/>
</dbReference>
<dbReference type="Gene3D" id="3.30.559.30">
    <property type="entry name" value="Nonribosomal peptide synthetase, condensation domain"/>
    <property type="match status" value="2"/>
</dbReference>
<dbReference type="InterPro" id="IPR006162">
    <property type="entry name" value="Ppantetheine_attach_site"/>
</dbReference>
<dbReference type="CDD" id="cd19540">
    <property type="entry name" value="LCL_NRPS-like"/>
    <property type="match status" value="2"/>
</dbReference>
<dbReference type="Pfam" id="PF00501">
    <property type="entry name" value="AMP-binding"/>
    <property type="match status" value="1"/>
</dbReference>
<dbReference type="InterPro" id="IPR009081">
    <property type="entry name" value="PP-bd_ACP"/>
</dbReference>
<feature type="domain" description="Carrier" evidence="6">
    <location>
        <begin position="608"/>
        <end position="683"/>
    </location>
</feature>
<dbReference type="Pfam" id="PF00550">
    <property type="entry name" value="PP-binding"/>
    <property type="match status" value="3"/>
</dbReference>
<dbReference type="Gene3D" id="3.30.300.30">
    <property type="match status" value="1"/>
</dbReference>